<accession>A0A0L8V5P3</accession>
<evidence type="ECO:0000313" key="4">
    <source>
        <dbReference type="Proteomes" id="UP000036958"/>
    </source>
</evidence>
<evidence type="ECO:0000256" key="1">
    <source>
        <dbReference type="SAM" id="SignalP"/>
    </source>
</evidence>
<feature type="signal peptide" evidence="1">
    <location>
        <begin position="1"/>
        <end position="24"/>
    </location>
</feature>
<dbReference type="OrthoDB" id="947434at2"/>
<organism evidence="3 4">
    <name type="scientific">Sunxiuqinia dokdonensis</name>
    <dbReference type="NCBI Taxonomy" id="1409788"/>
    <lineage>
        <taxon>Bacteria</taxon>
        <taxon>Pseudomonadati</taxon>
        <taxon>Bacteroidota</taxon>
        <taxon>Bacteroidia</taxon>
        <taxon>Marinilabiliales</taxon>
        <taxon>Prolixibacteraceae</taxon>
        <taxon>Sunxiuqinia</taxon>
    </lineage>
</organism>
<dbReference type="Pfam" id="PF13568">
    <property type="entry name" value="OMP_b-brl_2"/>
    <property type="match status" value="1"/>
</dbReference>
<evidence type="ECO:0000259" key="2">
    <source>
        <dbReference type="Pfam" id="PF13568"/>
    </source>
</evidence>
<reference evidence="4" key="1">
    <citation type="submission" date="2015-07" db="EMBL/GenBank/DDBJ databases">
        <title>Genome sequencing of Sunxiuqinia dokdonensis strain SK.</title>
        <authorList>
            <person name="Ahn S."/>
            <person name="Kim B.-C."/>
        </authorList>
    </citation>
    <scope>NUCLEOTIDE SEQUENCE [LARGE SCALE GENOMIC DNA]</scope>
    <source>
        <strain evidence="4">SK</strain>
    </source>
</reference>
<dbReference type="EMBL" id="LGIA01000178">
    <property type="protein sequence ID" value="KOH43751.1"/>
    <property type="molecule type" value="Genomic_DNA"/>
</dbReference>
<feature type="domain" description="Outer membrane protein beta-barrel" evidence="2">
    <location>
        <begin position="24"/>
        <end position="186"/>
    </location>
</feature>
<name>A0A0L8V5P3_9BACT</name>
<gene>
    <name evidence="3" type="ORF">NC99_34180</name>
</gene>
<comment type="caution">
    <text evidence="3">The sequence shown here is derived from an EMBL/GenBank/DDBJ whole genome shotgun (WGS) entry which is preliminary data.</text>
</comment>
<protein>
    <recommendedName>
        <fullName evidence="2">Outer membrane protein beta-barrel domain-containing protein</fullName>
    </recommendedName>
</protein>
<dbReference type="AlphaFoldDB" id="A0A0L8V5P3"/>
<keyword evidence="1" id="KW-0732">Signal</keyword>
<sequence>MKRMKRLIILSSVLCLLVSPAIMAQESVTGIKGGLNLSSLTTDGNDDKNLKLGFHAGLYNKIAISESFAIQPELLYSVKGMKLDYDNSTMADGETKFNLNYIDLPVKLVFNLSEDFEFQAGPYISYLVNANLDTNAEVLDYFQIDSEDEVDRKNFNTLDYGLSFGLGFDLQSVLIGFNYNLGLNQVAKDDEPSYDLLGDAKNSVIQVYAALRF</sequence>
<dbReference type="RefSeq" id="WP_082326522.1">
    <property type="nucleotide sequence ID" value="NZ_LGIA01000178.1"/>
</dbReference>
<dbReference type="Proteomes" id="UP000036958">
    <property type="component" value="Unassembled WGS sequence"/>
</dbReference>
<evidence type="ECO:0000313" key="3">
    <source>
        <dbReference type="EMBL" id="KOH43751.1"/>
    </source>
</evidence>
<dbReference type="STRING" id="1409788.NC99_34180"/>
<dbReference type="InterPro" id="IPR025665">
    <property type="entry name" value="Beta-barrel_OMP_2"/>
</dbReference>
<keyword evidence="4" id="KW-1185">Reference proteome</keyword>
<dbReference type="PATRIC" id="fig|1409788.3.peg.3502"/>
<proteinExistence type="predicted"/>
<feature type="chain" id="PRO_5005591239" description="Outer membrane protein beta-barrel domain-containing protein" evidence="1">
    <location>
        <begin position="25"/>
        <end position="213"/>
    </location>
</feature>